<dbReference type="Proteomes" id="UP001383192">
    <property type="component" value="Unassembled WGS sequence"/>
</dbReference>
<organism evidence="1 2">
    <name type="scientific">Paramarasmius palmivorus</name>
    <dbReference type="NCBI Taxonomy" id="297713"/>
    <lineage>
        <taxon>Eukaryota</taxon>
        <taxon>Fungi</taxon>
        <taxon>Dikarya</taxon>
        <taxon>Basidiomycota</taxon>
        <taxon>Agaricomycotina</taxon>
        <taxon>Agaricomycetes</taxon>
        <taxon>Agaricomycetidae</taxon>
        <taxon>Agaricales</taxon>
        <taxon>Marasmiineae</taxon>
        <taxon>Marasmiaceae</taxon>
        <taxon>Paramarasmius</taxon>
    </lineage>
</organism>
<dbReference type="AlphaFoldDB" id="A0AAW0B2C0"/>
<reference evidence="1 2" key="1">
    <citation type="submission" date="2024-01" db="EMBL/GenBank/DDBJ databases">
        <title>A draft genome for a cacao thread blight-causing isolate of Paramarasmius palmivorus.</title>
        <authorList>
            <person name="Baruah I.K."/>
            <person name="Bukari Y."/>
            <person name="Amoako-Attah I."/>
            <person name="Meinhardt L.W."/>
            <person name="Bailey B.A."/>
            <person name="Cohen S.P."/>
        </authorList>
    </citation>
    <scope>NUCLEOTIDE SEQUENCE [LARGE SCALE GENOMIC DNA]</scope>
    <source>
        <strain evidence="1 2">GH-12</strain>
    </source>
</reference>
<keyword evidence="2" id="KW-1185">Reference proteome</keyword>
<protein>
    <submittedName>
        <fullName evidence="1">Uncharacterized protein</fullName>
    </submittedName>
</protein>
<proteinExistence type="predicted"/>
<gene>
    <name evidence="1" type="ORF">VNI00_017932</name>
</gene>
<sequence length="81" mass="8857">FVGTPTARINTITDLSAQVLPATSKAKRQLERLVLNQGERKWGAKTVSSSKRLLALLSRSAPPDVIPPHPMRFLVPGYPPL</sequence>
<dbReference type="EMBL" id="JAYKXP010000198">
    <property type="protein sequence ID" value="KAK7019791.1"/>
    <property type="molecule type" value="Genomic_DNA"/>
</dbReference>
<name>A0AAW0B2C0_9AGAR</name>
<accession>A0AAW0B2C0</accession>
<evidence type="ECO:0000313" key="1">
    <source>
        <dbReference type="EMBL" id="KAK7019791.1"/>
    </source>
</evidence>
<feature type="non-terminal residue" evidence="1">
    <location>
        <position position="1"/>
    </location>
</feature>
<evidence type="ECO:0000313" key="2">
    <source>
        <dbReference type="Proteomes" id="UP001383192"/>
    </source>
</evidence>
<comment type="caution">
    <text evidence="1">The sequence shown here is derived from an EMBL/GenBank/DDBJ whole genome shotgun (WGS) entry which is preliminary data.</text>
</comment>